<proteinExistence type="predicted"/>
<accession>A0A2H5MUR9</accession>
<name>A0A2H5MUR9_CITUN</name>
<gene>
    <name evidence="2" type="ORF">CUMW_285070</name>
</gene>
<dbReference type="EMBL" id="BDQV01005176">
    <property type="protein sequence ID" value="GAY31783.1"/>
    <property type="molecule type" value="Genomic_DNA"/>
</dbReference>
<evidence type="ECO:0000256" key="1">
    <source>
        <dbReference type="SAM" id="Phobius"/>
    </source>
</evidence>
<evidence type="ECO:0000313" key="3">
    <source>
        <dbReference type="Proteomes" id="UP000236630"/>
    </source>
</evidence>
<comment type="caution">
    <text evidence="2">The sequence shown here is derived from an EMBL/GenBank/DDBJ whole genome shotgun (WGS) entry which is preliminary data.</text>
</comment>
<protein>
    <submittedName>
        <fullName evidence="2">Uncharacterized protein</fullName>
    </submittedName>
</protein>
<keyword evidence="1" id="KW-0812">Transmembrane</keyword>
<keyword evidence="3" id="KW-1185">Reference proteome</keyword>
<organism evidence="2 3">
    <name type="scientific">Citrus unshiu</name>
    <name type="common">Satsuma mandarin</name>
    <name type="synonym">Citrus nobilis var. unshiu</name>
    <dbReference type="NCBI Taxonomy" id="55188"/>
    <lineage>
        <taxon>Eukaryota</taxon>
        <taxon>Viridiplantae</taxon>
        <taxon>Streptophyta</taxon>
        <taxon>Embryophyta</taxon>
        <taxon>Tracheophyta</taxon>
        <taxon>Spermatophyta</taxon>
        <taxon>Magnoliopsida</taxon>
        <taxon>eudicotyledons</taxon>
        <taxon>Gunneridae</taxon>
        <taxon>Pentapetalae</taxon>
        <taxon>rosids</taxon>
        <taxon>malvids</taxon>
        <taxon>Sapindales</taxon>
        <taxon>Rutaceae</taxon>
        <taxon>Aurantioideae</taxon>
        <taxon>Citrus</taxon>
    </lineage>
</organism>
<keyword evidence="1" id="KW-1133">Transmembrane helix</keyword>
<dbReference type="AlphaFoldDB" id="A0A2H5MUR9"/>
<dbReference type="Proteomes" id="UP000236630">
    <property type="component" value="Unassembled WGS sequence"/>
</dbReference>
<reference evidence="2 3" key="1">
    <citation type="journal article" date="2017" name="Front. Genet.">
        <title>Draft sequencing of the heterozygous diploid genome of Satsuma (Citrus unshiu Marc.) using a hybrid assembly approach.</title>
        <authorList>
            <person name="Shimizu T."/>
            <person name="Tanizawa Y."/>
            <person name="Mochizuki T."/>
            <person name="Nagasaki H."/>
            <person name="Yoshioka T."/>
            <person name="Toyoda A."/>
            <person name="Fujiyama A."/>
            <person name="Kaminuma E."/>
            <person name="Nakamura Y."/>
        </authorList>
    </citation>
    <scope>NUCLEOTIDE SEQUENCE [LARGE SCALE GENOMIC DNA]</scope>
    <source>
        <strain evidence="3">cv. Miyagawa wase</strain>
    </source>
</reference>
<sequence length="98" mass="11297">MFLHNFIHNQQKFITCVNRDYSPSRWVGRQKKTVGVKCQQGDKKAEIEVGLPGGAVTGSFNLTLLLTFSFFLNYLCFFHHYPSFFFLFFLGAFLSLST</sequence>
<evidence type="ECO:0000313" key="2">
    <source>
        <dbReference type="EMBL" id="GAY31783.1"/>
    </source>
</evidence>
<feature type="transmembrane region" description="Helical" evidence="1">
    <location>
        <begin position="49"/>
        <end position="72"/>
    </location>
</feature>
<keyword evidence="1" id="KW-0472">Membrane</keyword>
<feature type="transmembrane region" description="Helical" evidence="1">
    <location>
        <begin position="78"/>
        <end position="96"/>
    </location>
</feature>